<protein>
    <submittedName>
        <fullName evidence="2">Uncharacterized protein</fullName>
    </submittedName>
</protein>
<evidence type="ECO:0000313" key="3">
    <source>
        <dbReference type="EMBL" id="CRK43090.1"/>
    </source>
</evidence>
<evidence type="ECO:0000256" key="1">
    <source>
        <dbReference type="SAM" id="MobiDB-lite"/>
    </source>
</evidence>
<evidence type="ECO:0000313" key="2">
    <source>
        <dbReference type="EMBL" id="CRK18202.1"/>
    </source>
</evidence>
<name>A0A0G4L845_VERLO</name>
<sequence>MRRSQARARGGRRVKDRRKKYEKASRKAGGRLQHAVTPPSPASPNLASSTTDARVGRKASAPPVPIPQGNISSSCLVAHLRPRCSKPWQECTGWCSRGPANPACSSRRSTGYVVAATRTTAPSGCSRQIVPHHHVAR</sequence>
<dbReference type="EMBL" id="CVQI01008779">
    <property type="protein sequence ID" value="CRK18202.1"/>
    <property type="molecule type" value="Genomic_DNA"/>
</dbReference>
<evidence type="ECO:0000313" key="5">
    <source>
        <dbReference type="Proteomes" id="UP000045706"/>
    </source>
</evidence>
<feature type="compositionally biased region" description="Basic residues" evidence="1">
    <location>
        <begin position="1"/>
        <end position="29"/>
    </location>
</feature>
<dbReference type="AlphaFoldDB" id="A0A0G4L845"/>
<proteinExistence type="predicted"/>
<reference evidence="4 5" key="1">
    <citation type="submission" date="2015-05" db="EMBL/GenBank/DDBJ databases">
        <authorList>
            <person name="Fogelqvist Johan"/>
        </authorList>
    </citation>
    <scope>NUCLEOTIDE SEQUENCE [LARGE SCALE GENOMIC DNA]</scope>
    <source>
        <strain evidence="3">VL1</strain>
        <strain evidence="2">VL2</strain>
    </source>
</reference>
<dbReference type="Proteomes" id="UP000045706">
    <property type="component" value="Unassembled WGS sequence"/>
</dbReference>
<feature type="region of interest" description="Disordered" evidence="1">
    <location>
        <begin position="1"/>
        <end position="71"/>
    </location>
</feature>
<gene>
    <name evidence="3" type="ORF">BN1708_008949</name>
    <name evidence="2" type="ORF">BN1723_011525</name>
</gene>
<accession>A0A0G4L845</accession>
<dbReference type="EMBL" id="CVQH01027971">
    <property type="protein sequence ID" value="CRK43090.1"/>
    <property type="molecule type" value="Genomic_DNA"/>
</dbReference>
<organism evidence="2 5">
    <name type="scientific">Verticillium longisporum</name>
    <name type="common">Verticillium dahliae var. longisporum</name>
    <dbReference type="NCBI Taxonomy" id="100787"/>
    <lineage>
        <taxon>Eukaryota</taxon>
        <taxon>Fungi</taxon>
        <taxon>Dikarya</taxon>
        <taxon>Ascomycota</taxon>
        <taxon>Pezizomycotina</taxon>
        <taxon>Sordariomycetes</taxon>
        <taxon>Hypocreomycetidae</taxon>
        <taxon>Glomerellales</taxon>
        <taxon>Plectosphaerellaceae</taxon>
        <taxon>Verticillium</taxon>
    </lineage>
</organism>
<evidence type="ECO:0000313" key="4">
    <source>
        <dbReference type="Proteomes" id="UP000044602"/>
    </source>
</evidence>
<keyword evidence="4" id="KW-1185">Reference proteome</keyword>
<dbReference type="Proteomes" id="UP000044602">
    <property type="component" value="Unassembled WGS sequence"/>
</dbReference>